<keyword evidence="3" id="KW-1185">Reference proteome</keyword>
<gene>
    <name evidence="2" type="ORF">EDM21_17430</name>
</gene>
<reference evidence="2 3" key="1">
    <citation type="journal article" date="2019" name="Microorganisms">
        <title>Paenibacillus lutrae sp. nov., A Chitinolytic Species Isolated from A River Otter in Castril Natural Park, Granada, Spain.</title>
        <authorList>
            <person name="Rodriguez M."/>
            <person name="Reina J.C."/>
            <person name="Bejar V."/>
            <person name="Llamas I."/>
        </authorList>
    </citation>
    <scope>NUCLEOTIDE SEQUENCE [LARGE SCALE GENOMIC DNA]</scope>
    <source>
        <strain evidence="2 3">N10</strain>
    </source>
</reference>
<comment type="caution">
    <text evidence="2">The sequence shown here is derived from an EMBL/GenBank/DDBJ whole genome shotgun (WGS) entry which is preliminary data.</text>
</comment>
<feature type="chain" id="PRO_5039511837" description="Copper amine oxidase-like N-terminal domain-containing protein" evidence="1">
    <location>
        <begin position="29"/>
        <end position="302"/>
    </location>
</feature>
<feature type="signal peptide" evidence="1">
    <location>
        <begin position="1"/>
        <end position="28"/>
    </location>
</feature>
<name>A0A7X3FKA0_9BACL</name>
<evidence type="ECO:0008006" key="4">
    <source>
        <dbReference type="Google" id="ProtNLM"/>
    </source>
</evidence>
<dbReference type="AlphaFoldDB" id="A0A7X3FKA0"/>
<accession>A0A7X3FKA0</accession>
<evidence type="ECO:0000256" key="1">
    <source>
        <dbReference type="SAM" id="SignalP"/>
    </source>
</evidence>
<protein>
    <recommendedName>
        <fullName evidence="4">Copper amine oxidase-like N-terminal domain-containing protein</fullName>
    </recommendedName>
</protein>
<dbReference type="EMBL" id="RHLK01000011">
    <property type="protein sequence ID" value="MVP01280.1"/>
    <property type="molecule type" value="Genomic_DNA"/>
</dbReference>
<dbReference type="RefSeq" id="WP_157337537.1">
    <property type="nucleotide sequence ID" value="NZ_RHLK01000011.1"/>
</dbReference>
<dbReference type="OrthoDB" id="1864213at2"/>
<evidence type="ECO:0000313" key="2">
    <source>
        <dbReference type="EMBL" id="MVP01280.1"/>
    </source>
</evidence>
<dbReference type="Proteomes" id="UP000490800">
    <property type="component" value="Unassembled WGS sequence"/>
</dbReference>
<evidence type="ECO:0000313" key="3">
    <source>
        <dbReference type="Proteomes" id="UP000490800"/>
    </source>
</evidence>
<sequence>MKKSFKRLSVTTVLALFISLFASFTGLAASEEGRVMRFDSKLGGYVTISNVVELTMIEDVSYGEVKYLATGPVKVTFYGELSEETAIAKWVDDESLEYVDIVNNSAVLTEAVDYGIFPVFQGENKDDNAPILLQVIGGEAGTEVPGTEVPGTEEPMSETVSAIPTPAKVLVNGKDVAFEAYNIQGNNYFKLRDLAISVNGTEKNFEISWDADKNAIALAPNKAYTPVGGELAAAEGSASKEVQETSASVYLDELEVFFIAYNIDGNNYFKLRDVAELMNIGVTWDADANSIRIDTKDDYKAE</sequence>
<keyword evidence="1" id="KW-0732">Signal</keyword>
<proteinExistence type="predicted"/>
<organism evidence="2 3">
    <name type="scientific">Paenibacillus lutrae</name>
    <dbReference type="NCBI Taxonomy" id="2078573"/>
    <lineage>
        <taxon>Bacteria</taxon>
        <taxon>Bacillati</taxon>
        <taxon>Bacillota</taxon>
        <taxon>Bacilli</taxon>
        <taxon>Bacillales</taxon>
        <taxon>Paenibacillaceae</taxon>
        <taxon>Paenibacillus</taxon>
    </lineage>
</organism>